<reference evidence="1 2" key="1">
    <citation type="submission" date="2019-02" db="EMBL/GenBank/DDBJ databases">
        <title>Deep-cultivation of Planctomycetes and their phenomic and genomic characterization uncovers novel biology.</title>
        <authorList>
            <person name="Wiegand S."/>
            <person name="Jogler M."/>
            <person name="Boedeker C."/>
            <person name="Pinto D."/>
            <person name="Vollmers J."/>
            <person name="Rivas-Marin E."/>
            <person name="Kohn T."/>
            <person name="Peeters S.H."/>
            <person name="Heuer A."/>
            <person name="Rast P."/>
            <person name="Oberbeckmann S."/>
            <person name="Bunk B."/>
            <person name="Jeske O."/>
            <person name="Meyerdierks A."/>
            <person name="Storesund J.E."/>
            <person name="Kallscheuer N."/>
            <person name="Luecker S."/>
            <person name="Lage O.M."/>
            <person name="Pohl T."/>
            <person name="Merkel B.J."/>
            <person name="Hornburger P."/>
            <person name="Mueller R.-W."/>
            <person name="Bruemmer F."/>
            <person name="Labrenz M."/>
            <person name="Spormann A.M."/>
            <person name="Op den Camp H."/>
            <person name="Overmann J."/>
            <person name="Amann R."/>
            <person name="Jetten M.S.M."/>
            <person name="Mascher T."/>
            <person name="Medema M.H."/>
            <person name="Devos D.P."/>
            <person name="Kaster A.-K."/>
            <person name="Ovreas L."/>
            <person name="Rohde M."/>
            <person name="Galperin M.Y."/>
            <person name="Jogler C."/>
        </authorList>
    </citation>
    <scope>NUCLEOTIDE SEQUENCE [LARGE SCALE GENOMIC DNA]</scope>
    <source>
        <strain evidence="1 2">SV_7m_r</strain>
    </source>
</reference>
<evidence type="ECO:0000313" key="1">
    <source>
        <dbReference type="EMBL" id="QDT62361.1"/>
    </source>
</evidence>
<organism evidence="1 2">
    <name type="scientific">Stieleria bergensis</name>
    <dbReference type="NCBI Taxonomy" id="2528025"/>
    <lineage>
        <taxon>Bacteria</taxon>
        <taxon>Pseudomonadati</taxon>
        <taxon>Planctomycetota</taxon>
        <taxon>Planctomycetia</taxon>
        <taxon>Pirellulales</taxon>
        <taxon>Pirellulaceae</taxon>
        <taxon>Stieleria</taxon>
    </lineage>
</organism>
<protein>
    <submittedName>
        <fullName evidence="1">Uncharacterized protein</fullName>
    </submittedName>
</protein>
<dbReference type="Proteomes" id="UP000315003">
    <property type="component" value="Chromosome"/>
</dbReference>
<sequence>MTQPVDVTESAFCRFLASVRANRISAGDWEAFTSTPFDGYPAIELARKCLLEAATRLGQSDSCLVPPGLSDVAHELLISLDENYS</sequence>
<evidence type="ECO:0000313" key="2">
    <source>
        <dbReference type="Proteomes" id="UP000315003"/>
    </source>
</evidence>
<dbReference type="AlphaFoldDB" id="A0A517T1Y8"/>
<keyword evidence="2" id="KW-1185">Reference proteome</keyword>
<accession>A0A517T1Y8</accession>
<proteinExistence type="predicted"/>
<gene>
    <name evidence="1" type="ORF">SV7mr_49090</name>
</gene>
<name>A0A517T1Y8_9BACT</name>
<dbReference type="EMBL" id="CP036272">
    <property type="protein sequence ID" value="QDT62361.1"/>
    <property type="molecule type" value="Genomic_DNA"/>
</dbReference>